<keyword evidence="6 8" id="KW-1133">Transmembrane helix</keyword>
<dbReference type="GO" id="GO:0005886">
    <property type="term" value="C:plasma membrane"/>
    <property type="evidence" value="ECO:0007669"/>
    <property type="project" value="UniProtKB-SubCell"/>
</dbReference>
<evidence type="ECO:0000256" key="3">
    <source>
        <dbReference type="ARBA" id="ARBA00022448"/>
    </source>
</evidence>
<feature type="transmembrane region" description="Helical" evidence="8">
    <location>
        <begin position="21"/>
        <end position="43"/>
    </location>
</feature>
<keyword evidence="10" id="KW-1185">Reference proteome</keyword>
<accession>A0A1X6YMM1</accession>
<evidence type="ECO:0000256" key="8">
    <source>
        <dbReference type="SAM" id="Phobius"/>
    </source>
</evidence>
<feature type="transmembrane region" description="Helical" evidence="8">
    <location>
        <begin position="153"/>
        <end position="176"/>
    </location>
</feature>
<dbReference type="PANTHER" id="PTHR30472">
    <property type="entry name" value="FERRIC ENTEROBACTIN TRANSPORT SYSTEM PERMEASE PROTEIN"/>
    <property type="match status" value="1"/>
</dbReference>
<keyword evidence="7 8" id="KW-0472">Membrane</keyword>
<name>A0A1X6YMM1_9RHOB</name>
<keyword evidence="4" id="KW-1003">Cell membrane</keyword>
<dbReference type="InterPro" id="IPR000522">
    <property type="entry name" value="ABC_transptr_permease_BtuC"/>
</dbReference>
<evidence type="ECO:0000256" key="5">
    <source>
        <dbReference type="ARBA" id="ARBA00022692"/>
    </source>
</evidence>
<dbReference type="InterPro" id="IPR037294">
    <property type="entry name" value="ABC_BtuC-like"/>
</dbReference>
<feature type="transmembrane region" description="Helical" evidence="8">
    <location>
        <begin position="244"/>
        <end position="273"/>
    </location>
</feature>
<gene>
    <name evidence="9" type="primary">yfhA_2</name>
    <name evidence="9" type="ORF">PSM7751_00908</name>
</gene>
<feature type="transmembrane region" description="Helical" evidence="8">
    <location>
        <begin position="128"/>
        <end position="147"/>
    </location>
</feature>
<evidence type="ECO:0000256" key="6">
    <source>
        <dbReference type="ARBA" id="ARBA00022989"/>
    </source>
</evidence>
<sequence>MSEVAGLQRQRRARLTRRLRFLGLCALLVLGLCALILSLGQSFTPPATVLRVLGGEAVPGAGFTVLQLRLPRAVVGALAGLSFGMGGAAFQTLLRNPLASPDIIGISAGASAAAVFAITVLGLAELPVAVVAVTAGLGIALLIYLLSWRQGVAGARLILVGIGLSGMMQSLTAYMLSQAESWTLQAAMRWMTGSLNGVQLEQALPLLAALAICGGVLLIAAPALEVMRMGDETAAGLGVRTGLIRAAVVVAAVGLVAVATAMVGPVAFVAFLSGPIAARMTGRDGSLLLPAALVGAVLVLTADYAGQFWLPARYPVGIVTGVLGAPYLLFLIIRSNRTGGGL</sequence>
<feature type="transmembrane region" description="Helical" evidence="8">
    <location>
        <begin position="73"/>
        <end position="91"/>
    </location>
</feature>
<dbReference type="GO" id="GO:0033214">
    <property type="term" value="P:siderophore-iron import into cell"/>
    <property type="evidence" value="ECO:0007669"/>
    <property type="project" value="TreeGrafter"/>
</dbReference>
<dbReference type="AlphaFoldDB" id="A0A1X6YMM1"/>
<dbReference type="PANTHER" id="PTHR30472:SF24">
    <property type="entry name" value="FERRIC ENTEROBACTIN TRANSPORT SYSTEM PERMEASE PROTEIN FEPG"/>
    <property type="match status" value="1"/>
</dbReference>
<dbReference type="GO" id="GO:0022857">
    <property type="term" value="F:transmembrane transporter activity"/>
    <property type="evidence" value="ECO:0007669"/>
    <property type="project" value="InterPro"/>
</dbReference>
<reference evidence="9 10" key="1">
    <citation type="submission" date="2017-03" db="EMBL/GenBank/DDBJ databases">
        <authorList>
            <person name="Afonso C.L."/>
            <person name="Miller P.J."/>
            <person name="Scott M.A."/>
            <person name="Spackman E."/>
            <person name="Goraichik I."/>
            <person name="Dimitrov K.M."/>
            <person name="Suarez D.L."/>
            <person name="Swayne D.E."/>
        </authorList>
    </citation>
    <scope>NUCLEOTIDE SEQUENCE [LARGE SCALE GENOMIC DNA]</scope>
    <source>
        <strain evidence="9 10">CECT 7751</strain>
    </source>
</reference>
<evidence type="ECO:0000256" key="1">
    <source>
        <dbReference type="ARBA" id="ARBA00004651"/>
    </source>
</evidence>
<evidence type="ECO:0000256" key="2">
    <source>
        <dbReference type="ARBA" id="ARBA00007935"/>
    </source>
</evidence>
<dbReference type="Proteomes" id="UP000193963">
    <property type="component" value="Unassembled WGS sequence"/>
</dbReference>
<dbReference type="OrthoDB" id="9055647at2"/>
<comment type="subcellular location">
    <subcellularLocation>
        <location evidence="1">Cell membrane</location>
        <topology evidence="1">Multi-pass membrane protein</topology>
    </subcellularLocation>
</comment>
<evidence type="ECO:0000313" key="10">
    <source>
        <dbReference type="Proteomes" id="UP000193963"/>
    </source>
</evidence>
<keyword evidence="5 8" id="KW-0812">Transmembrane</keyword>
<keyword evidence="3" id="KW-0813">Transport</keyword>
<organism evidence="9 10">
    <name type="scientific">Pseudooceanicola marinus</name>
    <dbReference type="NCBI Taxonomy" id="396013"/>
    <lineage>
        <taxon>Bacteria</taxon>
        <taxon>Pseudomonadati</taxon>
        <taxon>Pseudomonadota</taxon>
        <taxon>Alphaproteobacteria</taxon>
        <taxon>Rhodobacterales</taxon>
        <taxon>Paracoccaceae</taxon>
        <taxon>Pseudooceanicola</taxon>
    </lineage>
</organism>
<comment type="similarity">
    <text evidence="2">Belongs to the binding-protein-dependent transport system permease family. FecCD subfamily.</text>
</comment>
<feature type="transmembrane region" description="Helical" evidence="8">
    <location>
        <begin position="203"/>
        <end position="224"/>
    </location>
</feature>
<feature type="transmembrane region" description="Helical" evidence="8">
    <location>
        <begin position="103"/>
        <end position="121"/>
    </location>
</feature>
<dbReference type="CDD" id="cd06550">
    <property type="entry name" value="TM_ABC_iron-siderophores_like"/>
    <property type="match status" value="1"/>
</dbReference>
<feature type="transmembrane region" description="Helical" evidence="8">
    <location>
        <begin position="285"/>
        <end position="302"/>
    </location>
</feature>
<evidence type="ECO:0000256" key="7">
    <source>
        <dbReference type="ARBA" id="ARBA00023136"/>
    </source>
</evidence>
<dbReference type="Pfam" id="PF01032">
    <property type="entry name" value="FecCD"/>
    <property type="match status" value="1"/>
</dbReference>
<dbReference type="Gene3D" id="1.10.3470.10">
    <property type="entry name" value="ABC transporter involved in vitamin B12 uptake, BtuC"/>
    <property type="match status" value="1"/>
</dbReference>
<dbReference type="SUPFAM" id="SSF81345">
    <property type="entry name" value="ABC transporter involved in vitamin B12 uptake, BtuC"/>
    <property type="match status" value="1"/>
</dbReference>
<proteinExistence type="inferred from homology"/>
<evidence type="ECO:0000256" key="4">
    <source>
        <dbReference type="ARBA" id="ARBA00022475"/>
    </source>
</evidence>
<dbReference type="EMBL" id="FWFN01000002">
    <property type="protein sequence ID" value="SLN25459.1"/>
    <property type="molecule type" value="Genomic_DNA"/>
</dbReference>
<protein>
    <submittedName>
        <fullName evidence="9">Putative siderophore transport system permease protein YfhA</fullName>
    </submittedName>
</protein>
<evidence type="ECO:0000313" key="9">
    <source>
        <dbReference type="EMBL" id="SLN25459.1"/>
    </source>
</evidence>
<feature type="transmembrane region" description="Helical" evidence="8">
    <location>
        <begin position="314"/>
        <end position="333"/>
    </location>
</feature>